<gene>
    <name evidence="2" type="ORF">Malapachy_2676</name>
</gene>
<comment type="caution">
    <text evidence="2">The sequence shown here is derived from an EMBL/GenBank/DDBJ whole genome shotgun (WGS) entry which is preliminary data.</text>
</comment>
<protein>
    <submittedName>
        <fullName evidence="2">Uncharacterized protein</fullName>
    </submittedName>
</protein>
<evidence type="ECO:0000313" key="2">
    <source>
        <dbReference type="EMBL" id="KOS15324.1"/>
    </source>
</evidence>
<proteinExistence type="predicted"/>
<dbReference type="RefSeq" id="XP_017992956.1">
    <property type="nucleotide sequence ID" value="XM_018137164.1"/>
</dbReference>
<name>A0A0M8MVS9_9BASI</name>
<accession>A0A0M8MVS9</accession>
<dbReference type="VEuPathDB" id="FungiDB:Malapachy_2676"/>
<dbReference type="GeneID" id="28729039"/>
<dbReference type="AlphaFoldDB" id="A0A0M8MVS9"/>
<organism evidence="2 3">
    <name type="scientific">Malassezia pachydermatis</name>
    <dbReference type="NCBI Taxonomy" id="77020"/>
    <lineage>
        <taxon>Eukaryota</taxon>
        <taxon>Fungi</taxon>
        <taxon>Dikarya</taxon>
        <taxon>Basidiomycota</taxon>
        <taxon>Ustilaginomycotina</taxon>
        <taxon>Malasseziomycetes</taxon>
        <taxon>Malasseziales</taxon>
        <taxon>Malasseziaceae</taxon>
        <taxon>Malassezia</taxon>
    </lineage>
</organism>
<evidence type="ECO:0000313" key="3">
    <source>
        <dbReference type="Proteomes" id="UP000037751"/>
    </source>
</evidence>
<dbReference type="Proteomes" id="UP000037751">
    <property type="component" value="Unassembled WGS sequence"/>
</dbReference>
<dbReference type="STRING" id="77020.A0A0M8MVS9"/>
<sequence>MVSWIQWVQSLWQGTSTSSDASNEQAEEVQQPIPPRRRVRIYDDAAEPVYNPPSFEGRVDWDVDTESDASSMESQVARHRSIQRILSRKGLPPELLRRVDAFADEGYDLCVSRSFLGMYTNNANTRYLYTPPLASSLHHGCLLRVEVEMDSHDQGWSSEPNRSWLGTYQGSYTWWDLTLERPAQAAQSSAETGSDTEEDVPAWTEIHRQELCRNIHASDAFKVHTITLDTSSPIVQDAQPGDRLCVWVRTQFPGWINFARHASIRVRLAWSD</sequence>
<evidence type="ECO:0000256" key="1">
    <source>
        <dbReference type="SAM" id="MobiDB-lite"/>
    </source>
</evidence>
<keyword evidence="3" id="KW-1185">Reference proteome</keyword>
<dbReference type="OrthoDB" id="66095at2759"/>
<dbReference type="EMBL" id="LGAV01000002">
    <property type="protein sequence ID" value="KOS15324.1"/>
    <property type="molecule type" value="Genomic_DNA"/>
</dbReference>
<feature type="region of interest" description="Disordered" evidence="1">
    <location>
        <begin position="16"/>
        <end position="35"/>
    </location>
</feature>
<reference evidence="2 3" key="1">
    <citation type="submission" date="2015-07" db="EMBL/GenBank/DDBJ databases">
        <title>Draft Genome Sequence of Malassezia furfur CBS1878 and Malassezia pachydermatis CBS1879.</title>
        <authorList>
            <person name="Triana S."/>
            <person name="Ohm R."/>
            <person name="Gonzalez A."/>
            <person name="DeCock H."/>
            <person name="Restrepo S."/>
            <person name="Celis A."/>
        </authorList>
    </citation>
    <scope>NUCLEOTIDE SEQUENCE [LARGE SCALE GENOMIC DNA]</scope>
    <source>
        <strain evidence="2 3">CBS 1879</strain>
    </source>
</reference>